<dbReference type="STRING" id="662479.C440_04938"/>
<evidence type="ECO:0000313" key="2">
    <source>
        <dbReference type="EMBL" id="ELZ96465.1"/>
    </source>
</evidence>
<evidence type="ECO:0000313" key="3">
    <source>
        <dbReference type="Proteomes" id="UP000011550"/>
    </source>
</evidence>
<proteinExistence type="predicted"/>
<reference evidence="2 3" key="1">
    <citation type="journal article" date="2014" name="PLoS Genet.">
        <title>Phylogenetically driven sequencing of extremely halophilic archaea reveals strategies for static and dynamic osmo-response.</title>
        <authorList>
            <person name="Becker E.A."/>
            <person name="Seitzer P.M."/>
            <person name="Tritt A."/>
            <person name="Larsen D."/>
            <person name="Krusor M."/>
            <person name="Yao A.I."/>
            <person name="Wu D."/>
            <person name="Madern D."/>
            <person name="Eisen J.A."/>
            <person name="Darling A.E."/>
            <person name="Facciotti M.T."/>
        </authorList>
    </citation>
    <scope>NUCLEOTIDE SEQUENCE [LARGE SCALE GENOMIC DNA]</scope>
    <source>
        <strain evidence="2 3">ATCC BAA-1512</strain>
    </source>
</reference>
<dbReference type="AlphaFoldDB" id="M0II74"/>
<dbReference type="EMBL" id="AOLN01000007">
    <property type="protein sequence ID" value="ELZ96465.1"/>
    <property type="molecule type" value="Genomic_DNA"/>
</dbReference>
<organism evidence="2 3">
    <name type="scientific">Haloferax mucosum ATCC BAA-1512</name>
    <dbReference type="NCBI Taxonomy" id="662479"/>
    <lineage>
        <taxon>Archaea</taxon>
        <taxon>Methanobacteriati</taxon>
        <taxon>Methanobacteriota</taxon>
        <taxon>Stenosarchaea group</taxon>
        <taxon>Halobacteria</taxon>
        <taxon>Halobacteriales</taxon>
        <taxon>Haloferacaceae</taxon>
        <taxon>Haloferax</taxon>
    </lineage>
</organism>
<name>M0II74_9EURY</name>
<dbReference type="Pfam" id="PF26259">
    <property type="entry name" value="DUF8063"/>
    <property type="match status" value="1"/>
</dbReference>
<protein>
    <submittedName>
        <fullName evidence="2">Uncharacterized protein</fullName>
    </submittedName>
</protein>
<dbReference type="Proteomes" id="UP000011550">
    <property type="component" value="Unassembled WGS sequence"/>
</dbReference>
<dbReference type="PATRIC" id="fig|662479.7.peg.1012"/>
<keyword evidence="1" id="KW-1133">Transmembrane helix</keyword>
<sequence length="199" mass="20645">MNRAFALLLAAFVATVSLGGIGIVAAQSDETDSDSSANTTATAEGAPDKYLAEIDDGVYIVDYQFVGDDEVAVTWWISPDAAPVSVQYADVGGTVRGEPGVRTPAVQTDAILRTGEVTTRYPATDGPAGQITQISVDGQPVVIEGEGTGGGDVLSTIEPTPALILGAIGGVAVTGLVAYRSRTKELEEPVKAHEVWRRK</sequence>
<feature type="transmembrane region" description="Helical" evidence="1">
    <location>
        <begin position="162"/>
        <end position="179"/>
    </location>
</feature>
<keyword evidence="1" id="KW-0472">Membrane</keyword>
<keyword evidence="3" id="KW-1185">Reference proteome</keyword>
<accession>M0II74</accession>
<dbReference type="InterPro" id="IPR058376">
    <property type="entry name" value="DUF8063"/>
</dbReference>
<dbReference type="RefSeq" id="WP_008318808.1">
    <property type="nucleotide sequence ID" value="NZ_AOLN01000007.1"/>
</dbReference>
<comment type="caution">
    <text evidence="2">The sequence shown here is derived from an EMBL/GenBank/DDBJ whole genome shotgun (WGS) entry which is preliminary data.</text>
</comment>
<keyword evidence="1" id="KW-0812">Transmembrane</keyword>
<gene>
    <name evidence="2" type="ORF">C440_04938</name>
</gene>
<evidence type="ECO:0000256" key="1">
    <source>
        <dbReference type="SAM" id="Phobius"/>
    </source>
</evidence>